<reference evidence="1" key="1">
    <citation type="submission" date="2022-07" db="EMBL/GenBank/DDBJ databases">
        <title>Genome Sequence of Phlebia brevispora.</title>
        <authorList>
            <person name="Buettner E."/>
        </authorList>
    </citation>
    <scope>NUCLEOTIDE SEQUENCE</scope>
    <source>
        <strain evidence="1">MPL23</strain>
    </source>
</reference>
<evidence type="ECO:0000313" key="2">
    <source>
        <dbReference type="Proteomes" id="UP001148662"/>
    </source>
</evidence>
<name>A0ACC1SHM6_9APHY</name>
<accession>A0ACC1SHM6</accession>
<dbReference type="EMBL" id="JANHOG010001272">
    <property type="protein sequence ID" value="KAJ3539983.1"/>
    <property type="molecule type" value="Genomic_DNA"/>
</dbReference>
<sequence length="226" mass="25826">MFRAVSLQFTAWPAGGLRSASEQFDDANLGRNLASTLSVRCERVRRVFRILFKVSKLSDVGLDYSAQDLLHRRHQTVPILRGAHLSHVPCLLYGPTRSHLNLFGRPWTLPAKRSVGRAYKIGRYKRPSSAVLKFFPTNAHSTATHLHRRPHPQEHRPSYSARLFARLYKLGLSCSRPPLQCYHHPGRPRDEKPPGIHRLPRDITLARDIHQKVGSARELSSHDQYP</sequence>
<comment type="caution">
    <text evidence="1">The sequence shown here is derived from an EMBL/GenBank/DDBJ whole genome shotgun (WGS) entry which is preliminary data.</text>
</comment>
<keyword evidence="2" id="KW-1185">Reference proteome</keyword>
<evidence type="ECO:0000313" key="1">
    <source>
        <dbReference type="EMBL" id="KAJ3539983.1"/>
    </source>
</evidence>
<organism evidence="1 2">
    <name type="scientific">Phlebia brevispora</name>
    <dbReference type="NCBI Taxonomy" id="194682"/>
    <lineage>
        <taxon>Eukaryota</taxon>
        <taxon>Fungi</taxon>
        <taxon>Dikarya</taxon>
        <taxon>Basidiomycota</taxon>
        <taxon>Agaricomycotina</taxon>
        <taxon>Agaricomycetes</taxon>
        <taxon>Polyporales</taxon>
        <taxon>Meruliaceae</taxon>
        <taxon>Phlebia</taxon>
    </lineage>
</organism>
<gene>
    <name evidence="1" type="ORF">NM688_g6290</name>
</gene>
<proteinExistence type="predicted"/>
<protein>
    <submittedName>
        <fullName evidence="1">Uncharacterized protein</fullName>
    </submittedName>
</protein>
<dbReference type="Proteomes" id="UP001148662">
    <property type="component" value="Unassembled WGS sequence"/>
</dbReference>